<sequence length="959" mass="106466">MPSSKHNTKSPNPNHPRNSESSNHLRRSFNGNPFSKPSSLMANPRSSFSHTPANSPIDIQRKSFEYEKENVKDQMLLKPGKIRSPSPAATSKSSKNFMSPTISASFKVAESPRRKILAERNETAHSSDHKIHVRKVTFADPLEQKRLDASIDGNENPFPSFESDDMSSENLSDSDAASLIPSDDLLFENMPVPMNSPLIPQNEIHTFENVSVEPLIPQNEIHTFDNVSVEPLIPQNEIYIESSFENVSREPDFVNLDPTFKLSPPAATPPVSYKHTVVDPLDADPSISAPYDPKTNYLSPRPQFLHYRPKPQIELEDRFIMSASFSDSEVTEDTQSEESLKESEDASSGETLKQEEDQISEPSPVRTLLPEETVEAKDLPKSRFSLWSKAVALILLLSIAFVSISVINSPGIDHAVFGEFYEAYKLSEISEFARANFDQFSQFSIANYDSLARNLHIWFTKSLYSITELFSDVRGSHNLAQLQYFNLTLLNDYTVVNQYPICGYSENEIGTTNLHAQEQPVASEIAVDENFGDISAEHYEVYEEQLHHDIEMATGFGNALDALESEEVHKGQPATIFESEDQALQLSEIEYLDAKLAQEVGVEGVPDSEEALVEAFKSQSVTLVEPEQALQLVEAAKDENQTPSDAELVHLVDIDDTPESEEAFKPVTLVELEQALQMEENQTPRDVDGDSEYKPNSNSEAAEIHNKEVYGEDSVDTRLAQESDAKLNGKESVADLKHSPVSDSEAAEIHTDDKEVGESASTDAAAIRRNEQLLEASHIPQNMVLYLLLCAGTIIIAGATFNWSRKVKNISRKPNIESEINQITPDKPSGRNAPAEMDDVGESSPSEMVGESCPSEFSSFEKSSSYRVSQLNEATTSIDKKRRNNYRRESLVSSNSMDSPSYGSLTVFEKIPKGRGDDEIVTPVRRSSRIRSLATSPVSVLSSGSSSSIVGFGFRIIFE</sequence>
<feature type="region of interest" description="Disordered" evidence="1">
    <location>
        <begin position="1"/>
        <end position="99"/>
    </location>
</feature>
<feature type="region of interest" description="Disordered" evidence="1">
    <location>
        <begin position="679"/>
        <end position="760"/>
    </location>
</feature>
<dbReference type="AlphaFoldDB" id="A0A9D5APP7"/>
<feature type="compositionally biased region" description="Polar residues" evidence="1">
    <location>
        <begin position="1"/>
        <end position="22"/>
    </location>
</feature>
<dbReference type="Proteomes" id="UP001058974">
    <property type="component" value="Chromosome 4"/>
</dbReference>
<keyword evidence="2" id="KW-0812">Transmembrane</keyword>
<organism evidence="3 4">
    <name type="scientific">Pisum sativum</name>
    <name type="common">Garden pea</name>
    <name type="synonym">Lathyrus oleraceus</name>
    <dbReference type="NCBI Taxonomy" id="3888"/>
    <lineage>
        <taxon>Eukaryota</taxon>
        <taxon>Viridiplantae</taxon>
        <taxon>Streptophyta</taxon>
        <taxon>Embryophyta</taxon>
        <taxon>Tracheophyta</taxon>
        <taxon>Spermatophyta</taxon>
        <taxon>Magnoliopsida</taxon>
        <taxon>eudicotyledons</taxon>
        <taxon>Gunneridae</taxon>
        <taxon>Pentapetalae</taxon>
        <taxon>rosids</taxon>
        <taxon>fabids</taxon>
        <taxon>Fabales</taxon>
        <taxon>Fabaceae</taxon>
        <taxon>Papilionoideae</taxon>
        <taxon>50 kb inversion clade</taxon>
        <taxon>NPAAA clade</taxon>
        <taxon>Hologalegina</taxon>
        <taxon>IRL clade</taxon>
        <taxon>Fabeae</taxon>
        <taxon>Lathyrus</taxon>
    </lineage>
</organism>
<protein>
    <submittedName>
        <fullName evidence="3">Uncharacterized protein</fullName>
    </submittedName>
</protein>
<dbReference type="PANTHER" id="PTHR34775:SF4">
    <property type="entry name" value="TRANSMEMBRANE PROTEIN"/>
    <property type="match status" value="1"/>
</dbReference>
<feature type="compositionally biased region" description="Basic and acidic residues" evidence="1">
    <location>
        <begin position="702"/>
        <end position="740"/>
    </location>
</feature>
<keyword evidence="2" id="KW-0472">Membrane</keyword>
<dbReference type="PANTHER" id="PTHR34775">
    <property type="entry name" value="TRANSMEMBRANE PROTEIN"/>
    <property type="match status" value="1"/>
</dbReference>
<comment type="caution">
    <text evidence="3">The sequence shown here is derived from an EMBL/GenBank/DDBJ whole genome shotgun (WGS) entry which is preliminary data.</text>
</comment>
<reference evidence="3 4" key="1">
    <citation type="journal article" date="2022" name="Nat. Genet.">
        <title>Improved pea reference genome and pan-genome highlight genomic features and evolutionary characteristics.</title>
        <authorList>
            <person name="Yang T."/>
            <person name="Liu R."/>
            <person name="Luo Y."/>
            <person name="Hu S."/>
            <person name="Wang D."/>
            <person name="Wang C."/>
            <person name="Pandey M.K."/>
            <person name="Ge S."/>
            <person name="Xu Q."/>
            <person name="Li N."/>
            <person name="Li G."/>
            <person name="Huang Y."/>
            <person name="Saxena R.K."/>
            <person name="Ji Y."/>
            <person name="Li M."/>
            <person name="Yan X."/>
            <person name="He Y."/>
            <person name="Liu Y."/>
            <person name="Wang X."/>
            <person name="Xiang C."/>
            <person name="Varshney R.K."/>
            <person name="Ding H."/>
            <person name="Gao S."/>
            <person name="Zong X."/>
        </authorList>
    </citation>
    <scope>NUCLEOTIDE SEQUENCE [LARGE SCALE GENOMIC DNA]</scope>
    <source>
        <strain evidence="3 4">cv. Zhongwan 6</strain>
    </source>
</reference>
<feature type="compositionally biased region" description="Low complexity" evidence="1">
    <location>
        <begin position="84"/>
        <end position="95"/>
    </location>
</feature>
<keyword evidence="4" id="KW-1185">Reference proteome</keyword>
<dbReference type="EMBL" id="JAMSHJ010000004">
    <property type="protein sequence ID" value="KAI5414594.1"/>
    <property type="molecule type" value="Genomic_DNA"/>
</dbReference>
<feature type="region of interest" description="Disordered" evidence="1">
    <location>
        <begin position="820"/>
        <end position="854"/>
    </location>
</feature>
<evidence type="ECO:0000256" key="2">
    <source>
        <dbReference type="SAM" id="Phobius"/>
    </source>
</evidence>
<proteinExistence type="predicted"/>
<feature type="compositionally biased region" description="Basic and acidic residues" evidence="1">
    <location>
        <begin position="747"/>
        <end position="757"/>
    </location>
</feature>
<dbReference type="Gramene" id="Psat04G0018000-T1">
    <property type="protein sequence ID" value="KAI5414594.1"/>
    <property type="gene ID" value="KIW84_040180"/>
</dbReference>
<keyword evidence="2" id="KW-1133">Transmembrane helix</keyword>
<gene>
    <name evidence="3" type="ORF">KIW84_040180</name>
</gene>
<feature type="region of interest" description="Disordered" evidence="1">
    <location>
        <begin position="148"/>
        <end position="175"/>
    </location>
</feature>
<feature type="compositionally biased region" description="Polar residues" evidence="1">
    <location>
        <begin position="29"/>
        <end position="54"/>
    </location>
</feature>
<evidence type="ECO:0000313" key="4">
    <source>
        <dbReference type="Proteomes" id="UP001058974"/>
    </source>
</evidence>
<feature type="region of interest" description="Disordered" evidence="1">
    <location>
        <begin position="873"/>
        <end position="898"/>
    </location>
</feature>
<feature type="compositionally biased region" description="Basic and acidic residues" evidence="1">
    <location>
        <begin position="682"/>
        <end position="693"/>
    </location>
</feature>
<evidence type="ECO:0000313" key="3">
    <source>
        <dbReference type="EMBL" id="KAI5414594.1"/>
    </source>
</evidence>
<feature type="region of interest" description="Disordered" evidence="1">
    <location>
        <begin position="326"/>
        <end position="372"/>
    </location>
</feature>
<name>A0A9D5APP7_PEA</name>
<evidence type="ECO:0000256" key="1">
    <source>
        <dbReference type="SAM" id="MobiDB-lite"/>
    </source>
</evidence>
<feature type="transmembrane region" description="Helical" evidence="2">
    <location>
        <begin position="783"/>
        <end position="803"/>
    </location>
</feature>
<accession>A0A9D5APP7</accession>
<feature type="compositionally biased region" description="Basic and acidic residues" evidence="1">
    <location>
        <begin position="59"/>
        <end position="72"/>
    </location>
</feature>